<sequence>MQTLLREIRDNPLLWMLVFVPVVLVAEAAAPHSHTLLFVLAVLAIVPLAALLSHATEAVAAKTGDAVGGLLNATLGNLTELIIAVTALRAGQYMLVKASIAGAIVTNAVFMLGACLLLGGLRYHVQEYNRAGARLSSGLLLMATVALLAPSAVADLEHLPPDGSILNKLSVGISVLLIIAYALGLLFSLGTHKELFASADHGDDEAHLPIGVAVGTLLVVTVLVALVSEIFVESVQKAAETFGMSPAFVGFIIVSLVGAAAEFAVAFAAARKNRLDMVVSIALGSASQIALFVAPALVLLSYVVGPTPMNLQFWPGAVTMVMIATVTATFITTSGRSAWFVGALMIFIYAVFALTLYVVPPAGEG</sequence>
<evidence type="ECO:0000259" key="10">
    <source>
        <dbReference type="Pfam" id="PF01699"/>
    </source>
</evidence>
<dbReference type="InterPro" id="IPR004837">
    <property type="entry name" value="NaCa_Exmemb"/>
</dbReference>
<keyword evidence="5 9" id="KW-0106">Calcium</keyword>
<comment type="subcellular location">
    <subcellularLocation>
        <location evidence="1">Endomembrane system</location>
        <topology evidence="1">Multi-pass membrane protein</topology>
    </subcellularLocation>
</comment>
<dbReference type="InterPro" id="IPR004798">
    <property type="entry name" value="CAX-like"/>
</dbReference>
<dbReference type="NCBIfam" id="TIGR00378">
    <property type="entry name" value="cax"/>
    <property type="match status" value="1"/>
</dbReference>
<dbReference type="InterPro" id="IPR004713">
    <property type="entry name" value="CaH_exchang"/>
</dbReference>
<dbReference type="RefSeq" id="WP_145664038.1">
    <property type="nucleotide sequence ID" value="NZ_VITK01000004.1"/>
</dbReference>
<feature type="transmembrane region" description="Helical" evidence="9">
    <location>
        <begin position="311"/>
        <end position="331"/>
    </location>
</feature>
<comment type="similarity">
    <text evidence="9">Belongs to the Ca(2+):cation antiporter (CaCA) (TC 2.A.19) family.</text>
</comment>
<evidence type="ECO:0000256" key="3">
    <source>
        <dbReference type="ARBA" id="ARBA00022568"/>
    </source>
</evidence>
<evidence type="ECO:0000256" key="4">
    <source>
        <dbReference type="ARBA" id="ARBA00022692"/>
    </source>
</evidence>
<feature type="transmembrane region" description="Helical" evidence="9">
    <location>
        <begin position="12"/>
        <end position="30"/>
    </location>
</feature>
<evidence type="ECO:0000256" key="9">
    <source>
        <dbReference type="RuleBase" id="RU365028"/>
    </source>
</evidence>
<protein>
    <recommendedName>
        <fullName evidence="9">Ca(2+)/H(+) antiporter</fullName>
    </recommendedName>
</protein>
<dbReference type="GO" id="GO:0016020">
    <property type="term" value="C:membrane"/>
    <property type="evidence" value="ECO:0007669"/>
    <property type="project" value="InterPro"/>
</dbReference>
<name>A0A560DRS8_9BRAD</name>
<feature type="transmembrane region" description="Helical" evidence="9">
    <location>
        <begin position="36"/>
        <end position="55"/>
    </location>
</feature>
<feature type="transmembrane region" description="Helical" evidence="9">
    <location>
        <begin position="67"/>
        <end position="88"/>
    </location>
</feature>
<dbReference type="Proteomes" id="UP000319949">
    <property type="component" value="Unassembled WGS sequence"/>
</dbReference>
<evidence type="ECO:0000256" key="2">
    <source>
        <dbReference type="ARBA" id="ARBA00022448"/>
    </source>
</evidence>
<dbReference type="GO" id="GO:0015369">
    <property type="term" value="F:calcium:proton antiporter activity"/>
    <property type="evidence" value="ECO:0007669"/>
    <property type="project" value="UniProtKB-UniRule"/>
</dbReference>
<dbReference type="PANTHER" id="PTHR31503">
    <property type="entry name" value="VACUOLAR CALCIUM ION TRANSPORTER"/>
    <property type="match status" value="1"/>
</dbReference>
<keyword evidence="3 9" id="KW-0109">Calcium transport</keyword>
<comment type="function">
    <text evidence="9">Ca(+)/H(+) antiporter that extrudes calcium in exchange for external protons.</text>
</comment>
<dbReference type="Gene3D" id="1.20.1420.30">
    <property type="entry name" value="NCX, central ion-binding region"/>
    <property type="match status" value="1"/>
</dbReference>
<dbReference type="GO" id="GO:0012505">
    <property type="term" value="C:endomembrane system"/>
    <property type="evidence" value="ECO:0007669"/>
    <property type="project" value="UniProtKB-SubCell"/>
</dbReference>
<feature type="transmembrane region" description="Helical" evidence="9">
    <location>
        <begin position="338"/>
        <end position="359"/>
    </location>
</feature>
<feature type="transmembrane region" description="Helical" evidence="9">
    <location>
        <begin position="133"/>
        <end position="153"/>
    </location>
</feature>
<proteinExistence type="inferred from homology"/>
<feature type="transmembrane region" description="Helical" evidence="9">
    <location>
        <begin position="281"/>
        <end position="305"/>
    </location>
</feature>
<keyword evidence="9" id="KW-0050">Antiport</keyword>
<accession>A0A560DRS8</accession>
<evidence type="ECO:0000256" key="1">
    <source>
        <dbReference type="ARBA" id="ARBA00004127"/>
    </source>
</evidence>
<dbReference type="PANTHER" id="PTHR31503:SF22">
    <property type="entry name" value="VACUOLAR CALCIUM ION TRANSPORTER"/>
    <property type="match status" value="1"/>
</dbReference>
<evidence type="ECO:0000313" key="11">
    <source>
        <dbReference type="EMBL" id="TWA99815.1"/>
    </source>
</evidence>
<feature type="transmembrane region" description="Helical" evidence="9">
    <location>
        <begin position="165"/>
        <end position="187"/>
    </location>
</feature>
<dbReference type="GO" id="GO:0006874">
    <property type="term" value="P:intracellular calcium ion homeostasis"/>
    <property type="evidence" value="ECO:0007669"/>
    <property type="project" value="TreeGrafter"/>
</dbReference>
<reference evidence="11 12" key="1">
    <citation type="submission" date="2019-06" db="EMBL/GenBank/DDBJ databases">
        <title>Genomic Encyclopedia of Type Strains, Phase IV (KMG-V): Genome sequencing to study the core and pangenomes of soil and plant-associated prokaryotes.</title>
        <authorList>
            <person name="Whitman W."/>
        </authorList>
    </citation>
    <scope>NUCLEOTIDE SEQUENCE [LARGE SCALE GENOMIC DNA]</scope>
    <source>
        <strain evidence="11 12">BR 510</strain>
    </source>
</reference>
<dbReference type="OrthoDB" id="8438242at2"/>
<dbReference type="InterPro" id="IPR044880">
    <property type="entry name" value="NCX_ion-bd_dom_sf"/>
</dbReference>
<keyword evidence="7 9" id="KW-0406">Ion transport</keyword>
<dbReference type="Pfam" id="PF01699">
    <property type="entry name" value="Na_Ca_ex"/>
    <property type="match status" value="2"/>
</dbReference>
<evidence type="ECO:0000256" key="5">
    <source>
        <dbReference type="ARBA" id="ARBA00022837"/>
    </source>
</evidence>
<evidence type="ECO:0000256" key="6">
    <source>
        <dbReference type="ARBA" id="ARBA00022989"/>
    </source>
</evidence>
<keyword evidence="6 9" id="KW-1133">Transmembrane helix</keyword>
<gene>
    <name evidence="11" type="ORF">FBZ96_104791</name>
</gene>
<feature type="domain" description="Sodium/calcium exchanger membrane region" evidence="10">
    <location>
        <begin position="213"/>
        <end position="357"/>
    </location>
</feature>
<dbReference type="STRING" id="1803665.GCA_001641335_05989"/>
<dbReference type="EMBL" id="VITK01000004">
    <property type="protein sequence ID" value="TWA99815.1"/>
    <property type="molecule type" value="Genomic_DNA"/>
</dbReference>
<evidence type="ECO:0000313" key="12">
    <source>
        <dbReference type="Proteomes" id="UP000319949"/>
    </source>
</evidence>
<evidence type="ECO:0000256" key="8">
    <source>
        <dbReference type="ARBA" id="ARBA00023136"/>
    </source>
</evidence>
<organism evidence="11 12">
    <name type="scientific">Bradyrhizobium stylosanthis</name>
    <dbReference type="NCBI Taxonomy" id="1803665"/>
    <lineage>
        <taxon>Bacteria</taxon>
        <taxon>Pseudomonadati</taxon>
        <taxon>Pseudomonadota</taxon>
        <taxon>Alphaproteobacteria</taxon>
        <taxon>Hyphomicrobiales</taxon>
        <taxon>Nitrobacteraceae</taxon>
        <taxon>Bradyrhizobium</taxon>
    </lineage>
</organism>
<feature type="transmembrane region" description="Helical" evidence="9">
    <location>
        <begin position="247"/>
        <end position="269"/>
    </location>
</feature>
<comment type="caution">
    <text evidence="11">The sequence shown here is derived from an EMBL/GenBank/DDBJ whole genome shotgun (WGS) entry which is preliminary data.</text>
</comment>
<dbReference type="AlphaFoldDB" id="A0A560DRS8"/>
<evidence type="ECO:0000256" key="7">
    <source>
        <dbReference type="ARBA" id="ARBA00023065"/>
    </source>
</evidence>
<keyword evidence="4 9" id="KW-0812">Transmembrane</keyword>
<keyword evidence="12" id="KW-1185">Reference proteome</keyword>
<keyword evidence="8 9" id="KW-0472">Membrane</keyword>
<feature type="transmembrane region" description="Helical" evidence="9">
    <location>
        <begin position="208"/>
        <end position="227"/>
    </location>
</feature>
<feature type="transmembrane region" description="Helical" evidence="9">
    <location>
        <begin position="100"/>
        <end position="121"/>
    </location>
</feature>
<feature type="domain" description="Sodium/calcium exchanger membrane region" evidence="10">
    <location>
        <begin position="34"/>
        <end position="189"/>
    </location>
</feature>
<keyword evidence="2 9" id="KW-0813">Transport</keyword>